<sequence>MPTHIWSKICECRLKCLIYIPSPQTICFLVFVFVFIFWFSLIHFLAQLCMQISDFSIMFFDKIYWEDTPCCC</sequence>
<keyword evidence="1" id="KW-1133">Transmembrane helix</keyword>
<keyword evidence="1" id="KW-0812">Transmembrane</keyword>
<reference evidence="2" key="1">
    <citation type="journal article" date="2023" name="Mol. Ecol. Resour.">
        <title>Chromosome-level genome assembly of a triploid poplar Populus alba 'Berolinensis'.</title>
        <authorList>
            <person name="Chen S."/>
            <person name="Yu Y."/>
            <person name="Wang X."/>
            <person name="Wang S."/>
            <person name="Zhang T."/>
            <person name="Zhou Y."/>
            <person name="He R."/>
            <person name="Meng N."/>
            <person name="Wang Y."/>
            <person name="Liu W."/>
            <person name="Liu Z."/>
            <person name="Liu J."/>
            <person name="Guo Q."/>
            <person name="Huang H."/>
            <person name="Sederoff R.R."/>
            <person name="Wang G."/>
            <person name="Qu G."/>
            <person name="Chen S."/>
        </authorList>
    </citation>
    <scope>NUCLEOTIDE SEQUENCE</scope>
    <source>
        <strain evidence="2">SC-2020</strain>
    </source>
</reference>
<proteinExistence type="predicted"/>
<accession>A0AAD6WEP8</accession>
<protein>
    <submittedName>
        <fullName evidence="2">Uncharacterized protein</fullName>
    </submittedName>
</protein>
<name>A0AAD6WEP8_9ROSI</name>
<feature type="transmembrane region" description="Helical" evidence="1">
    <location>
        <begin position="25"/>
        <end position="46"/>
    </location>
</feature>
<keyword evidence="3" id="KW-1185">Reference proteome</keyword>
<organism evidence="2 3">
    <name type="scientific">Populus alba x Populus x berolinensis</name>
    <dbReference type="NCBI Taxonomy" id="444605"/>
    <lineage>
        <taxon>Eukaryota</taxon>
        <taxon>Viridiplantae</taxon>
        <taxon>Streptophyta</taxon>
        <taxon>Embryophyta</taxon>
        <taxon>Tracheophyta</taxon>
        <taxon>Spermatophyta</taxon>
        <taxon>Magnoliopsida</taxon>
        <taxon>eudicotyledons</taxon>
        <taxon>Gunneridae</taxon>
        <taxon>Pentapetalae</taxon>
        <taxon>rosids</taxon>
        <taxon>fabids</taxon>
        <taxon>Malpighiales</taxon>
        <taxon>Salicaceae</taxon>
        <taxon>Saliceae</taxon>
        <taxon>Populus</taxon>
    </lineage>
</organism>
<comment type="caution">
    <text evidence="2">The sequence shown here is derived from an EMBL/GenBank/DDBJ whole genome shotgun (WGS) entry which is preliminary data.</text>
</comment>
<dbReference type="Proteomes" id="UP001164929">
    <property type="component" value="Chromosome 2"/>
</dbReference>
<gene>
    <name evidence="2" type="ORF">NC653_007692</name>
</gene>
<evidence type="ECO:0000256" key="1">
    <source>
        <dbReference type="SAM" id="Phobius"/>
    </source>
</evidence>
<dbReference type="EMBL" id="JAQIZT010000002">
    <property type="protein sequence ID" value="KAJ7009126.1"/>
    <property type="molecule type" value="Genomic_DNA"/>
</dbReference>
<dbReference type="AlphaFoldDB" id="A0AAD6WEP8"/>
<evidence type="ECO:0000313" key="3">
    <source>
        <dbReference type="Proteomes" id="UP001164929"/>
    </source>
</evidence>
<keyword evidence="1" id="KW-0472">Membrane</keyword>
<evidence type="ECO:0000313" key="2">
    <source>
        <dbReference type="EMBL" id="KAJ7009126.1"/>
    </source>
</evidence>